<proteinExistence type="predicted"/>
<dbReference type="SUPFAM" id="SSF49899">
    <property type="entry name" value="Concanavalin A-like lectins/glucanases"/>
    <property type="match status" value="1"/>
</dbReference>
<dbReference type="InterPro" id="IPR013320">
    <property type="entry name" value="ConA-like_dom_sf"/>
</dbReference>
<gene>
    <name evidence="2" type="ORF">EC9_14840</name>
</gene>
<accession>A0A517LXF4</accession>
<feature type="region of interest" description="Disordered" evidence="1">
    <location>
        <begin position="1"/>
        <end position="28"/>
    </location>
</feature>
<dbReference type="Gene3D" id="2.60.120.560">
    <property type="entry name" value="Exo-inulinase, domain 1"/>
    <property type="match status" value="1"/>
</dbReference>
<evidence type="ECO:0000313" key="2">
    <source>
        <dbReference type="EMBL" id="QDS87306.1"/>
    </source>
</evidence>
<protein>
    <recommendedName>
        <fullName evidence="4">Laminin G domain protein</fullName>
    </recommendedName>
</protein>
<dbReference type="Proteomes" id="UP000319557">
    <property type="component" value="Chromosome"/>
</dbReference>
<keyword evidence="3" id="KW-1185">Reference proteome</keyword>
<evidence type="ECO:0000313" key="3">
    <source>
        <dbReference type="Proteomes" id="UP000319557"/>
    </source>
</evidence>
<reference evidence="2 3" key="1">
    <citation type="submission" date="2019-02" db="EMBL/GenBank/DDBJ databases">
        <title>Deep-cultivation of Planctomycetes and their phenomic and genomic characterization uncovers novel biology.</title>
        <authorList>
            <person name="Wiegand S."/>
            <person name="Jogler M."/>
            <person name="Boedeker C."/>
            <person name="Pinto D."/>
            <person name="Vollmers J."/>
            <person name="Rivas-Marin E."/>
            <person name="Kohn T."/>
            <person name="Peeters S.H."/>
            <person name="Heuer A."/>
            <person name="Rast P."/>
            <person name="Oberbeckmann S."/>
            <person name="Bunk B."/>
            <person name="Jeske O."/>
            <person name="Meyerdierks A."/>
            <person name="Storesund J.E."/>
            <person name="Kallscheuer N."/>
            <person name="Luecker S."/>
            <person name="Lage O.M."/>
            <person name="Pohl T."/>
            <person name="Merkel B.J."/>
            <person name="Hornburger P."/>
            <person name="Mueller R.-W."/>
            <person name="Bruemmer F."/>
            <person name="Labrenz M."/>
            <person name="Spormann A.M."/>
            <person name="Op den Camp H."/>
            <person name="Overmann J."/>
            <person name="Amann R."/>
            <person name="Jetten M.S.M."/>
            <person name="Mascher T."/>
            <person name="Medema M.H."/>
            <person name="Devos D.P."/>
            <person name="Kaster A.-K."/>
            <person name="Ovreas L."/>
            <person name="Rohde M."/>
            <person name="Galperin M.Y."/>
            <person name="Jogler C."/>
        </authorList>
    </citation>
    <scope>NUCLEOTIDE SEQUENCE [LARGE SCALE GENOMIC DNA]</scope>
    <source>
        <strain evidence="2 3">EC9</strain>
    </source>
</reference>
<name>A0A517LXF4_9BACT</name>
<sequence>MDNSADRNGSISLNRSGAALNKLKQPNGTNSMKSVFRKTCKLLTIAALLSHTGLVVSSIQAEELPVVFQDDFENGVQRWQPTDAAKWKVTKQADGSNAYHLLGKSDYQPPHRSPHSISLIKDLVVGDFELTARVQTLQTSRGHRDMCIFFGYQDPANFYYVHLGQETDPHANQIFIVNDAPRVAISESTNAGTPWKDGTWHQVKVVRRVADGLIEIYFDDMDKPQMVTHNREFQFGQIGLGSFDDLGLWDDVVVRGTLATETR</sequence>
<dbReference type="EMBL" id="CP036261">
    <property type="protein sequence ID" value="QDS87306.1"/>
    <property type="molecule type" value="Genomic_DNA"/>
</dbReference>
<dbReference type="KEGG" id="ruv:EC9_14840"/>
<evidence type="ECO:0000256" key="1">
    <source>
        <dbReference type="SAM" id="MobiDB-lite"/>
    </source>
</evidence>
<dbReference type="AlphaFoldDB" id="A0A517LXF4"/>
<feature type="compositionally biased region" description="Polar residues" evidence="1">
    <location>
        <begin position="1"/>
        <end position="15"/>
    </location>
</feature>
<organism evidence="2 3">
    <name type="scientific">Rosistilla ulvae</name>
    <dbReference type="NCBI Taxonomy" id="1930277"/>
    <lineage>
        <taxon>Bacteria</taxon>
        <taxon>Pseudomonadati</taxon>
        <taxon>Planctomycetota</taxon>
        <taxon>Planctomycetia</taxon>
        <taxon>Pirellulales</taxon>
        <taxon>Pirellulaceae</taxon>
        <taxon>Rosistilla</taxon>
    </lineage>
</organism>
<evidence type="ECO:0008006" key="4">
    <source>
        <dbReference type="Google" id="ProtNLM"/>
    </source>
</evidence>